<evidence type="ECO:0000313" key="2">
    <source>
        <dbReference type="Proteomes" id="UP000221216"/>
    </source>
</evidence>
<proteinExistence type="predicted"/>
<dbReference type="EMBL" id="KY709296">
    <property type="protein sequence ID" value="ARM70543.1"/>
    <property type="molecule type" value="Genomic_DNA"/>
</dbReference>
<accession>A0A1W6JTF5</accession>
<keyword evidence="2" id="KW-1185">Reference proteome</keyword>
<reference evidence="1 2" key="1">
    <citation type="submission" date="2017-03" db="EMBL/GenBank/DDBJ databases">
        <title>Isolation of lytic bacteriophages infecting Shewanella putrefaciens and Shewanella baltica for biocontrol of fish and shrimp spoilage during chilled storage.</title>
        <authorList>
            <person name="Yang Z."/>
            <person name="Tao X."/>
            <person name="Gao L."/>
            <person name="Rao S."/>
        </authorList>
    </citation>
    <scope>NUCLEOTIDE SEQUENCE [LARGE SCALE GENOMIC DNA]</scope>
</reference>
<gene>
    <name evidence="1" type="ORF">SppYZU05_17</name>
</gene>
<organism evidence="1 2">
    <name type="scientific">Shewanella phage SppYZU05</name>
    <dbReference type="NCBI Taxonomy" id="1970795"/>
    <lineage>
        <taxon>Viruses</taxon>
        <taxon>Duplodnaviria</taxon>
        <taxon>Heunggongvirae</taxon>
        <taxon>Uroviricota</taxon>
        <taxon>Caudoviricetes</taxon>
        <taxon>Chaseviridae</taxon>
        <taxon>Nefertitivirinae</taxon>
        <taxon>Yushanvirus</taxon>
        <taxon>Yushanvirus SppYZU05</taxon>
    </lineage>
</organism>
<protein>
    <submittedName>
        <fullName evidence="1">Uncharacterized protein</fullName>
    </submittedName>
</protein>
<evidence type="ECO:0000313" key="1">
    <source>
        <dbReference type="EMBL" id="ARM70543.1"/>
    </source>
</evidence>
<name>A0A1W6JTF5_9CAUD</name>
<sequence length="163" mass="18262">MQVKNDTEHYLGFTVRMNAGEKVHGFDANGNKITKDAQPDLRSIRIPAGATVELEDRVWELALETKSQRQGITLEIEDVQAGARKESNVAPEKMSVVHGDGNYKTFYPVRELVKAGKLVVIEKPACKLTVEQMRDKIAEAQGYPLPKEVSDELITAQYERMFG</sequence>
<dbReference type="Proteomes" id="UP000221216">
    <property type="component" value="Segment"/>
</dbReference>